<dbReference type="RefSeq" id="XP_042917273.1">
    <property type="nucleotide sequence ID" value="XM_043069298.1"/>
</dbReference>
<dbReference type="CDD" id="cd03714">
    <property type="entry name" value="RT_DIRS1"/>
    <property type="match status" value="1"/>
</dbReference>
<reference evidence="5 6" key="1">
    <citation type="journal article" date="2007" name="Science">
        <title>The Chlamydomonas genome reveals the evolution of key animal and plant functions.</title>
        <authorList>
            <person name="Merchant S.S."/>
            <person name="Prochnik S.E."/>
            <person name="Vallon O."/>
            <person name="Harris E.H."/>
            <person name="Karpowicz S.J."/>
            <person name="Witman G.B."/>
            <person name="Terry A."/>
            <person name="Salamov A."/>
            <person name="Fritz-Laylin L.K."/>
            <person name="Marechal-Drouard L."/>
            <person name="Marshall W.F."/>
            <person name="Qu L.H."/>
            <person name="Nelson D.R."/>
            <person name="Sanderfoot A.A."/>
            <person name="Spalding M.H."/>
            <person name="Kapitonov V.V."/>
            <person name="Ren Q."/>
            <person name="Ferris P."/>
            <person name="Lindquist E."/>
            <person name="Shapiro H."/>
            <person name="Lucas S.M."/>
            <person name="Grimwood J."/>
            <person name="Schmutz J."/>
            <person name="Cardol P."/>
            <person name="Cerutti H."/>
            <person name="Chanfreau G."/>
            <person name="Chen C.L."/>
            <person name="Cognat V."/>
            <person name="Croft M.T."/>
            <person name="Dent R."/>
            <person name="Dutcher S."/>
            <person name="Fernandez E."/>
            <person name="Fukuzawa H."/>
            <person name="Gonzalez-Ballester D."/>
            <person name="Gonzalez-Halphen D."/>
            <person name="Hallmann A."/>
            <person name="Hanikenne M."/>
            <person name="Hippler M."/>
            <person name="Inwood W."/>
            <person name="Jabbari K."/>
            <person name="Kalanon M."/>
            <person name="Kuras R."/>
            <person name="Lefebvre P.A."/>
            <person name="Lemaire S.D."/>
            <person name="Lobanov A.V."/>
            <person name="Lohr M."/>
            <person name="Manuell A."/>
            <person name="Meier I."/>
            <person name="Mets L."/>
            <person name="Mittag M."/>
            <person name="Mittelmeier T."/>
            <person name="Moroney J.V."/>
            <person name="Moseley J."/>
            <person name="Napoli C."/>
            <person name="Nedelcu A.M."/>
            <person name="Niyogi K."/>
            <person name="Novoselov S.V."/>
            <person name="Paulsen I.T."/>
            <person name="Pazour G."/>
            <person name="Purton S."/>
            <person name="Ral J.P."/>
            <person name="Riano-Pachon D.M."/>
            <person name="Riekhof W."/>
            <person name="Rymarquis L."/>
            <person name="Schroda M."/>
            <person name="Stern D."/>
            <person name="Umen J."/>
            <person name="Willows R."/>
            <person name="Wilson N."/>
            <person name="Zimmer S.L."/>
            <person name="Allmer J."/>
            <person name="Balk J."/>
            <person name="Bisova K."/>
            <person name="Chen C.J."/>
            <person name="Elias M."/>
            <person name="Gendler K."/>
            <person name="Hauser C."/>
            <person name="Lamb M.R."/>
            <person name="Ledford H."/>
            <person name="Long J.C."/>
            <person name="Minagawa J."/>
            <person name="Page M.D."/>
            <person name="Pan J."/>
            <person name="Pootakham W."/>
            <person name="Roje S."/>
            <person name="Rose A."/>
            <person name="Stahlberg E."/>
            <person name="Terauchi A.M."/>
            <person name="Yang P."/>
            <person name="Ball S."/>
            <person name="Bowler C."/>
            <person name="Dieckmann C.L."/>
            <person name="Gladyshev V.N."/>
            <person name="Green P."/>
            <person name="Jorgensen R."/>
            <person name="Mayfield S."/>
            <person name="Mueller-Roeber B."/>
            <person name="Rajamani S."/>
            <person name="Sayre R.T."/>
            <person name="Brokstein P."/>
            <person name="Dubchak I."/>
            <person name="Goodstein D."/>
            <person name="Hornick L."/>
            <person name="Huang Y.W."/>
            <person name="Jhaveri J."/>
            <person name="Luo Y."/>
            <person name="Martinez D."/>
            <person name="Ngau W.C."/>
            <person name="Otillar B."/>
            <person name="Poliakov A."/>
            <person name="Porter A."/>
            <person name="Szajkowski L."/>
            <person name="Werner G."/>
            <person name="Zhou K."/>
            <person name="Grigoriev I.V."/>
            <person name="Rokhsar D.S."/>
            <person name="Grossman A.R."/>
        </authorList>
    </citation>
    <scope>NUCLEOTIDE SEQUENCE [LARGE SCALE GENOMIC DNA]</scope>
    <source>
        <strain evidence="6">CC-503</strain>
    </source>
</reference>
<evidence type="ECO:0000313" key="6">
    <source>
        <dbReference type="Proteomes" id="UP000006906"/>
    </source>
</evidence>
<feature type="compositionally biased region" description="Pro residues" evidence="3">
    <location>
        <begin position="113"/>
        <end position="125"/>
    </location>
</feature>
<feature type="region of interest" description="Disordered" evidence="3">
    <location>
        <begin position="25"/>
        <end position="130"/>
    </location>
</feature>
<dbReference type="Gene3D" id="1.10.150.130">
    <property type="match status" value="1"/>
</dbReference>
<dbReference type="InterPro" id="IPR008593">
    <property type="entry name" value="Dam_MeTrfase"/>
</dbReference>
<dbReference type="GeneID" id="66055914"/>
<dbReference type="KEGG" id="cre:CHLRE_13g567050v5"/>
<dbReference type="SUPFAM" id="SSF47823">
    <property type="entry name" value="lambda integrase-like, N-terminal domain"/>
    <property type="match status" value="1"/>
</dbReference>
<dbReference type="InterPro" id="IPR043502">
    <property type="entry name" value="DNA/RNA_pol_sf"/>
</dbReference>
<evidence type="ECO:0000256" key="2">
    <source>
        <dbReference type="ARBA" id="ARBA00023172"/>
    </source>
</evidence>
<dbReference type="PANTHER" id="PTHR33050">
    <property type="entry name" value="REVERSE TRANSCRIPTASE DOMAIN-CONTAINING PROTEIN"/>
    <property type="match status" value="1"/>
</dbReference>
<dbReference type="InParanoid" id="A0A2K3CZC9"/>
<evidence type="ECO:0000259" key="4">
    <source>
        <dbReference type="Pfam" id="PF00078"/>
    </source>
</evidence>
<accession>A0A2K3CZC9</accession>
<dbReference type="EMBL" id="CM008974">
    <property type="protein sequence ID" value="PNW73646.1"/>
    <property type="molecule type" value="Genomic_DNA"/>
</dbReference>
<dbReference type="GO" id="GO:0003677">
    <property type="term" value="F:DNA binding"/>
    <property type="evidence" value="ECO:0007669"/>
    <property type="project" value="UniProtKB-KW"/>
</dbReference>
<dbReference type="Proteomes" id="UP000006906">
    <property type="component" value="Chromosome 13"/>
</dbReference>
<keyword evidence="2" id="KW-0233">DNA recombination</keyword>
<dbReference type="GO" id="GO:0006310">
    <property type="term" value="P:DNA recombination"/>
    <property type="evidence" value="ECO:0007669"/>
    <property type="project" value="UniProtKB-KW"/>
</dbReference>
<organism evidence="5 6">
    <name type="scientific">Chlamydomonas reinhardtii</name>
    <name type="common">Chlamydomonas smithii</name>
    <dbReference type="NCBI Taxonomy" id="3055"/>
    <lineage>
        <taxon>Eukaryota</taxon>
        <taxon>Viridiplantae</taxon>
        <taxon>Chlorophyta</taxon>
        <taxon>core chlorophytes</taxon>
        <taxon>Chlorophyceae</taxon>
        <taxon>CS clade</taxon>
        <taxon>Chlamydomonadales</taxon>
        <taxon>Chlamydomonadaceae</taxon>
        <taxon>Chlamydomonas</taxon>
    </lineage>
</organism>
<dbReference type="Gramene" id="PNW73646">
    <property type="protein sequence ID" value="PNW73646"/>
    <property type="gene ID" value="CHLRE_13g567050v5"/>
</dbReference>
<keyword evidence="1" id="KW-0238">DNA-binding</keyword>
<dbReference type="GO" id="GO:0015074">
    <property type="term" value="P:DNA integration"/>
    <property type="evidence" value="ECO:0007669"/>
    <property type="project" value="InterPro"/>
</dbReference>
<dbReference type="Pfam" id="PF00078">
    <property type="entry name" value="RVT_1"/>
    <property type="match status" value="1"/>
</dbReference>
<dbReference type="OrthoDB" id="534186at2759"/>
<dbReference type="Gene3D" id="3.30.70.270">
    <property type="match status" value="1"/>
</dbReference>
<evidence type="ECO:0000256" key="1">
    <source>
        <dbReference type="ARBA" id="ARBA00023125"/>
    </source>
</evidence>
<dbReference type="PANTHER" id="PTHR33050:SF7">
    <property type="entry name" value="RIBONUCLEASE H"/>
    <property type="match status" value="1"/>
</dbReference>
<gene>
    <name evidence="5" type="ORF">CHLRE_13g567050v5</name>
</gene>
<dbReference type="InterPro" id="IPR036397">
    <property type="entry name" value="RNaseH_sf"/>
</dbReference>
<dbReference type="GO" id="GO:0009007">
    <property type="term" value="F:site-specific DNA-methyltransferase (adenine-specific) activity"/>
    <property type="evidence" value="ECO:0007669"/>
    <property type="project" value="InterPro"/>
</dbReference>
<keyword evidence="6" id="KW-1185">Reference proteome</keyword>
<dbReference type="Pfam" id="PF05869">
    <property type="entry name" value="Dam"/>
    <property type="match status" value="1"/>
</dbReference>
<dbReference type="AlphaFoldDB" id="A0A2K3CZC9"/>
<dbReference type="CDD" id="cd09275">
    <property type="entry name" value="RNase_HI_RT_DIRS1"/>
    <property type="match status" value="1"/>
</dbReference>
<proteinExistence type="predicted"/>
<dbReference type="InterPro" id="IPR010998">
    <property type="entry name" value="Integrase_recombinase_N"/>
</dbReference>
<dbReference type="GO" id="GO:0009307">
    <property type="term" value="P:DNA restriction-modification system"/>
    <property type="evidence" value="ECO:0007669"/>
    <property type="project" value="InterPro"/>
</dbReference>
<sequence>MSLSQWWEQLEEEALQEEAQDVQARYAGQFASQRTAGPPLGPSGPAKRQAAAAAGGRVAPVSAPPRGPGPILHRKQPSRPQPDPQGAEVVGFWEDNPGEVVGVASPAPQAPQQQPPPGQPQPAAAPPRMRGRLRARAPVWKAWIVNSLVLSWVLQGFPLIWEHNPPPPFSAGNHASAEKHAAFVDSSIADMLASNTIRKWVGTPHMVCPLGVVEQGEKLRLIWDGRAVNDYLHVPSFRYEDLRAVPNWLRKDDYVFTLDLKSGYHHLDIRPDCWKYLGFCWRGQFYVFTQLPFGLASACWAFTKLMREVFRPWRRKGWRCCSYIDDSAHADQNAETLVARREIILAKLADLGFNVNLAKSMLGPPQHRFRYLGMLIDTSEGVFIVPDDKRSRVLDSIRGLLKTKRPSARALASVKGQLVSMTWAMGPWARLRTRALGQLIETRRSWESHLRLSEDARDELTWWLDSFDKFNGRRPLWPPVRVTSLIHCDAAGRSADGLGGWGAWTVLDGQLSAARGNWKPADSAMGSTPQELRAILLALQSFDGPAGLAGHAVCVLTDSLNASNVINKGSARADNSHAIACTLHGYCFERAINIRAEWIPREQNQIADHLSKLRDSDDWMVNPTQFKRLNKLWGPFDIDLFASHTNHQLPRYYSRFLTPDTSGVDAFRFAWGRRCWANPPFGIILKVLRHARECKARLCLIVPYWPTRDWWPEVTTDEGSRFCHFVHGVRMLGRASNLFLPGSTGNSLPKGAAELGLRARALLPGSHAADTECQALAAQLAEEAPLSRRPATHSQYGGPWRSFLAWCRRRAPPVPPYAASPQLVALYLQSVLNSATADGSGPSRVDVAGKAIAFHYSLAGLPNPAAAESCANVRATAARRLQVQRLHREAMSAADLAAVLCAHAGPGAPLLRLMMATTVALMFYGFLRFDDMAEVSVHADLLLITPRHMAIFIPRSKTDVAMDGQWVHIARLPHLGGFCPVALTERLLRQGAYRRLPAAADEDVGPLLRTVQYTAAGGRLQRLVGTRASPVFSMSYGAFRSNFLARLREAGVSGNIKPHSMRIGGNSAAADAGVPASLRQVHGRWKPATMVGHYTRPTLEDTLGVTRAMGLAGGSLGPSGAGASGIRAVASVSPPVRAAAGPRPAAVVLAAPPAGGLAAGAVAPLAAPRALVLRGVGRSSRRGVTRGVRVARGVRLAVSGRRRSS</sequence>
<dbReference type="InterPro" id="IPR013762">
    <property type="entry name" value="Integrase-like_cat_sf"/>
</dbReference>
<evidence type="ECO:0000256" key="3">
    <source>
        <dbReference type="SAM" id="MobiDB-lite"/>
    </source>
</evidence>
<feature type="domain" description="Reverse transcriptase" evidence="4">
    <location>
        <begin position="217"/>
        <end position="374"/>
    </location>
</feature>
<dbReference type="InterPro" id="IPR000477">
    <property type="entry name" value="RT_dom"/>
</dbReference>
<dbReference type="SUPFAM" id="SSF56672">
    <property type="entry name" value="DNA/RNA polymerases"/>
    <property type="match status" value="1"/>
</dbReference>
<dbReference type="InterPro" id="IPR043128">
    <property type="entry name" value="Rev_trsase/Diguanyl_cyclase"/>
</dbReference>
<dbReference type="SUPFAM" id="SSF56349">
    <property type="entry name" value="DNA breaking-rejoining enzymes"/>
    <property type="match status" value="1"/>
</dbReference>
<dbReference type="Gene3D" id="1.10.443.10">
    <property type="entry name" value="Intergrase catalytic core"/>
    <property type="match status" value="1"/>
</dbReference>
<dbReference type="Gene3D" id="3.30.420.10">
    <property type="entry name" value="Ribonuclease H-like superfamily/Ribonuclease H"/>
    <property type="match status" value="1"/>
</dbReference>
<feature type="compositionally biased region" description="Low complexity" evidence="3">
    <location>
        <begin position="43"/>
        <end position="61"/>
    </location>
</feature>
<dbReference type="InterPro" id="IPR052055">
    <property type="entry name" value="Hepadnavirus_pol/RT"/>
</dbReference>
<dbReference type="Gene3D" id="3.10.10.10">
    <property type="entry name" value="HIV Type 1 Reverse Transcriptase, subunit A, domain 1"/>
    <property type="match status" value="1"/>
</dbReference>
<name>A0A2K3CZC9_CHLRE</name>
<evidence type="ECO:0000313" key="5">
    <source>
        <dbReference type="EMBL" id="PNW73646.1"/>
    </source>
</evidence>
<protein>
    <recommendedName>
        <fullName evidence="4">Reverse transcriptase domain-containing protein</fullName>
    </recommendedName>
</protein>
<dbReference type="InterPro" id="IPR011010">
    <property type="entry name" value="DNA_brk_join_enz"/>
</dbReference>
<dbReference type="STRING" id="3055.A0A2K3CZC9"/>